<comment type="similarity">
    <text evidence="2 16">Belongs to the complex I subunit 4 family.</text>
</comment>
<keyword evidence="9 16" id="KW-1133">Transmembrane helix</keyword>
<feature type="domain" description="NADH:quinone oxidoreductase/Mrp antiporter transmembrane" evidence="17">
    <location>
        <begin position="131"/>
        <end position="413"/>
    </location>
</feature>
<evidence type="ECO:0000256" key="4">
    <source>
        <dbReference type="ARBA" id="ARBA00022692"/>
    </source>
</evidence>
<feature type="transmembrane region" description="Helical" evidence="16">
    <location>
        <begin position="85"/>
        <end position="106"/>
    </location>
</feature>
<keyword evidence="4 16" id="KW-0812">Transmembrane</keyword>
<evidence type="ECO:0000256" key="12">
    <source>
        <dbReference type="ARBA" id="ARBA00030440"/>
    </source>
</evidence>
<comment type="subcellular location">
    <subcellularLocation>
        <location evidence="1 16">Plastid</location>
        <location evidence="1 16">Chloroplast thylakoid membrane</location>
        <topology evidence="1 16">Multi-pass membrane protein</topology>
    </subcellularLocation>
</comment>
<dbReference type="GO" id="GO:0016655">
    <property type="term" value="F:oxidoreductase activity, acting on NAD(P)H, quinone or similar compound as acceptor"/>
    <property type="evidence" value="ECO:0007669"/>
    <property type="project" value="UniProtKB-UniRule"/>
</dbReference>
<evidence type="ECO:0000256" key="5">
    <source>
        <dbReference type="ARBA" id="ARBA00022719"/>
    </source>
</evidence>
<keyword evidence="10 16" id="KW-0520">NAD</keyword>
<dbReference type="NCBIfam" id="TIGR01972">
    <property type="entry name" value="NDH_I_M"/>
    <property type="match status" value="1"/>
</dbReference>
<feature type="transmembrane region" description="Helical" evidence="16">
    <location>
        <begin position="6"/>
        <end position="24"/>
    </location>
</feature>
<evidence type="ECO:0000313" key="18">
    <source>
        <dbReference type="EMBL" id="AHZ11146.1"/>
    </source>
</evidence>
<keyword evidence="11 16" id="KW-0472">Membrane</keyword>
<keyword evidence="8 16" id="KW-1278">Translocase</keyword>
<feature type="transmembrane region" description="Helical" evidence="16">
    <location>
        <begin position="374"/>
        <end position="401"/>
    </location>
</feature>
<keyword evidence="18" id="KW-0934">Plastid</keyword>
<evidence type="ECO:0000256" key="1">
    <source>
        <dbReference type="ARBA" id="ARBA00004454"/>
    </source>
</evidence>
<dbReference type="PRINTS" id="PR01437">
    <property type="entry name" value="NUOXDRDTASE4"/>
</dbReference>
<evidence type="ECO:0000256" key="13">
    <source>
        <dbReference type="ARBA" id="ARBA00032800"/>
    </source>
</evidence>
<dbReference type="InterPro" id="IPR003918">
    <property type="entry name" value="NADH_UbQ_OxRdtase"/>
</dbReference>
<dbReference type="GO" id="GO:0015990">
    <property type="term" value="P:electron transport coupled proton transport"/>
    <property type="evidence" value="ECO:0007669"/>
    <property type="project" value="TreeGrafter"/>
</dbReference>
<keyword evidence="18" id="KW-0150">Chloroplast</keyword>
<dbReference type="PANTHER" id="PTHR43507">
    <property type="entry name" value="NADH-UBIQUINONE OXIDOREDUCTASE CHAIN 4"/>
    <property type="match status" value="1"/>
</dbReference>
<comment type="catalytic activity">
    <reaction evidence="14 16">
        <text>a plastoquinone + NADPH + (n+1) H(+)(in) = a plastoquinol + NADP(+) + n H(+)(out)</text>
        <dbReference type="Rhea" id="RHEA:42612"/>
        <dbReference type="Rhea" id="RHEA-COMP:9561"/>
        <dbReference type="Rhea" id="RHEA-COMP:9562"/>
        <dbReference type="ChEBI" id="CHEBI:15378"/>
        <dbReference type="ChEBI" id="CHEBI:17757"/>
        <dbReference type="ChEBI" id="CHEBI:57783"/>
        <dbReference type="ChEBI" id="CHEBI:58349"/>
        <dbReference type="ChEBI" id="CHEBI:62192"/>
    </reaction>
</comment>
<dbReference type="GO" id="GO:0008137">
    <property type="term" value="F:NADH dehydrogenase (ubiquinone) activity"/>
    <property type="evidence" value="ECO:0007669"/>
    <property type="project" value="InterPro"/>
</dbReference>
<evidence type="ECO:0000256" key="6">
    <source>
        <dbReference type="ARBA" id="ARBA00022857"/>
    </source>
</evidence>
<dbReference type="PANTHER" id="PTHR43507:SF21">
    <property type="entry name" value="NAD(P)H-QUINONE OXIDOREDUCTASE CHAIN 4, CHLOROPLASTIC"/>
    <property type="match status" value="1"/>
</dbReference>
<dbReference type="AlphaFoldDB" id="A0A024B4L9"/>
<feature type="transmembrane region" description="Helical" evidence="16">
    <location>
        <begin position="274"/>
        <end position="293"/>
    </location>
</feature>
<keyword evidence="6 16" id="KW-0521">NADP</keyword>
<evidence type="ECO:0000256" key="7">
    <source>
        <dbReference type="ARBA" id="ARBA00022957"/>
    </source>
</evidence>
<dbReference type="EC" id="7.1.1.-" evidence="16"/>
<evidence type="ECO:0000256" key="8">
    <source>
        <dbReference type="ARBA" id="ARBA00022967"/>
    </source>
</evidence>
<feature type="transmembrane region" description="Helical" evidence="16">
    <location>
        <begin position="136"/>
        <end position="155"/>
    </location>
</feature>
<feature type="transmembrane region" description="Helical" evidence="16">
    <location>
        <begin position="413"/>
        <end position="434"/>
    </location>
</feature>
<evidence type="ECO:0000256" key="15">
    <source>
        <dbReference type="ARBA" id="ARBA00048026"/>
    </source>
</evidence>
<dbReference type="GO" id="GO:0003954">
    <property type="term" value="F:NADH dehydrogenase activity"/>
    <property type="evidence" value="ECO:0007669"/>
    <property type="project" value="TreeGrafter"/>
</dbReference>
<feature type="transmembrane region" description="Helical" evidence="16">
    <location>
        <begin position="211"/>
        <end position="230"/>
    </location>
</feature>
<keyword evidence="5 16" id="KW-0874">Quinone</keyword>
<evidence type="ECO:0000256" key="10">
    <source>
        <dbReference type="ARBA" id="ARBA00023027"/>
    </source>
</evidence>
<evidence type="ECO:0000256" key="2">
    <source>
        <dbReference type="ARBA" id="ARBA00009025"/>
    </source>
</evidence>
<dbReference type="GO" id="GO:0009535">
    <property type="term" value="C:chloroplast thylakoid membrane"/>
    <property type="evidence" value="ECO:0007669"/>
    <property type="project" value="UniProtKB-SubCell"/>
</dbReference>
<feature type="transmembrane region" description="Helical" evidence="16">
    <location>
        <begin position="242"/>
        <end position="262"/>
    </location>
</feature>
<keyword evidence="16" id="KW-0793">Thylakoid</keyword>
<feature type="transmembrane region" description="Helical" evidence="16">
    <location>
        <begin position="113"/>
        <end position="130"/>
    </location>
</feature>
<evidence type="ECO:0000256" key="9">
    <source>
        <dbReference type="ARBA" id="ARBA00022989"/>
    </source>
</evidence>
<dbReference type="InterPro" id="IPR010227">
    <property type="entry name" value="NADH_Q_OxRdtase_chainM/4"/>
</dbReference>
<organism evidence="18">
    <name type="scientific">Roya anglica</name>
    <dbReference type="NCBI Taxonomy" id="43943"/>
    <lineage>
        <taxon>Eukaryota</taxon>
        <taxon>Viridiplantae</taxon>
        <taxon>Streptophyta</taxon>
        <taxon>Zygnematophyceae</taxon>
        <taxon>Zygnematophycidae</taxon>
        <taxon>Zygnematales</taxon>
        <taxon>Mesotaeniaceae</taxon>
        <taxon>Roya</taxon>
    </lineage>
</organism>
<protein>
    <recommendedName>
        <fullName evidence="3 16">NAD(P)H-quinone oxidoreductase chain 4, chloroplastic</fullName>
        <ecNumber evidence="16">7.1.1.-</ecNumber>
    </recommendedName>
    <alternativeName>
        <fullName evidence="13 16">NAD(P)H dehydrogenase, chain 4</fullName>
    </alternativeName>
    <alternativeName>
        <fullName evidence="12 16">NADH-plastoquinone oxidoreductase chain 4</fullName>
    </alternativeName>
</protein>
<feature type="transmembrane region" description="Helical" evidence="16">
    <location>
        <begin position="167"/>
        <end position="191"/>
    </location>
</feature>
<proteinExistence type="inferred from homology"/>
<dbReference type="EMBL" id="KJ461681">
    <property type="protein sequence ID" value="AHZ11146.1"/>
    <property type="molecule type" value="Genomic_DNA"/>
</dbReference>
<name>A0A024B4L9_9VIRI</name>
<dbReference type="GO" id="GO:0042773">
    <property type="term" value="P:ATP synthesis coupled electron transport"/>
    <property type="evidence" value="ECO:0007669"/>
    <property type="project" value="InterPro"/>
</dbReference>
<evidence type="ECO:0000256" key="14">
    <source>
        <dbReference type="ARBA" id="ARBA00047726"/>
    </source>
</evidence>
<dbReference type="NCBIfam" id="NF009212">
    <property type="entry name" value="PRK12561.1"/>
    <property type="match status" value="1"/>
</dbReference>
<evidence type="ECO:0000256" key="11">
    <source>
        <dbReference type="ARBA" id="ARBA00023136"/>
    </source>
</evidence>
<feature type="transmembrane region" description="Helical" evidence="16">
    <location>
        <begin position="31"/>
        <end position="51"/>
    </location>
</feature>
<gene>
    <name evidence="16 18" type="primary">ndhD</name>
</gene>
<dbReference type="Pfam" id="PF00361">
    <property type="entry name" value="Proton_antipo_M"/>
    <property type="match status" value="1"/>
</dbReference>
<feature type="transmembrane region" description="Helical" evidence="16">
    <location>
        <begin position="305"/>
        <end position="323"/>
    </location>
</feature>
<evidence type="ECO:0000256" key="3">
    <source>
        <dbReference type="ARBA" id="ARBA00016792"/>
    </source>
</evidence>
<dbReference type="InterPro" id="IPR001750">
    <property type="entry name" value="ND/Mrp_TM"/>
</dbReference>
<feature type="transmembrane region" description="Helical" evidence="16">
    <location>
        <begin position="335"/>
        <end position="353"/>
    </location>
</feature>
<comment type="catalytic activity">
    <reaction evidence="15 16">
        <text>a plastoquinone + NADH + (n+1) H(+)(in) = a plastoquinol + NAD(+) + n H(+)(out)</text>
        <dbReference type="Rhea" id="RHEA:42608"/>
        <dbReference type="Rhea" id="RHEA-COMP:9561"/>
        <dbReference type="Rhea" id="RHEA-COMP:9562"/>
        <dbReference type="ChEBI" id="CHEBI:15378"/>
        <dbReference type="ChEBI" id="CHEBI:17757"/>
        <dbReference type="ChEBI" id="CHEBI:57540"/>
        <dbReference type="ChEBI" id="CHEBI:57945"/>
        <dbReference type="ChEBI" id="CHEBI:62192"/>
    </reaction>
</comment>
<dbReference type="HAMAP" id="MF_00491">
    <property type="entry name" value="NDH1_NuoM"/>
    <property type="match status" value="1"/>
</dbReference>
<dbReference type="RefSeq" id="YP_009033763.1">
    <property type="nucleotide sequence ID" value="NC_024168.1"/>
</dbReference>
<dbReference type="GO" id="GO:0048039">
    <property type="term" value="F:ubiquinone binding"/>
    <property type="evidence" value="ECO:0007669"/>
    <property type="project" value="TreeGrafter"/>
</dbReference>
<geneLocation type="chloroplast" evidence="18"/>
<keyword evidence="7 16" id="KW-0618">Plastoquinone</keyword>
<reference evidence="18" key="1">
    <citation type="journal article" date="2014" name="Genome Biol. Evol.">
        <title>Analyses of charophyte chloroplast genomes help characterize the ancestral chloroplast genome of land plants.</title>
        <authorList>
            <person name="Civan P."/>
            <person name="Foster P.G."/>
            <person name="Embley M.T."/>
            <person name="Seneca A."/>
            <person name="Cox C.J."/>
        </authorList>
    </citation>
    <scope>NUCLEOTIDE SEQUENCE</scope>
</reference>
<accession>A0A024B4L9</accession>
<dbReference type="GeneID" id="19523994"/>
<evidence type="ECO:0000256" key="16">
    <source>
        <dbReference type="HAMAP-Rule" id="MF_00491"/>
    </source>
</evidence>
<sequence length="513" mass="56913">MITFPWLTTIVLLPVSAGLLIPWLPSRGNHVIRWYALGICLLDLLLMTYVFGTHYNLYDTGIQLKEDYSWIGPIDFHWRMGIDGLSVSLVLLTGFITTLATLAAWPVTRNPKLFYFLMLAMYSGQLGLFISQDMLLFFFMWELELIPVYLLLSMWGGKRRLYAATKFILYTAGGSVFLLASALTLSLWGTNNPVLDFELLSNRSYPLGLEILIYLGFLIAFAVKLPAFPLHTWLPDTHGEAHYSTCMLLAGILLKMGGYGFIRINMELLPHAHAIFAPWLVTLGAGQIVYAALASLGQRNLKRRIAYSSVSHMGFVLIGAGSLSDLGLSGAMLQMVSHGLIGAGLFFLAGTSYDRTRTLFLNQLGAWAAPMPKMFAMFTACAMASLALPGLSGFVAELMVFLGLVTSSAYSPLFRAFITFIEAIGIILTPIYLLSMIRQIFYGSTQIVYNQTDRSELLDASPREIFVLSCLFLPMLGIGIYPDLTLPLWSTKVKDIVSPITEIRPSYQTTLLS</sequence>
<evidence type="ECO:0000259" key="17">
    <source>
        <dbReference type="Pfam" id="PF00361"/>
    </source>
</evidence>
<dbReference type="InterPro" id="IPR022997">
    <property type="entry name" value="NADH_Q_OxRdtase_chain4"/>
</dbReference>